<feature type="compositionally biased region" description="Basic and acidic residues" evidence="1">
    <location>
        <begin position="64"/>
        <end position="84"/>
    </location>
</feature>
<dbReference type="Pfam" id="PF17921">
    <property type="entry name" value="Integrase_H2C2"/>
    <property type="match status" value="1"/>
</dbReference>
<proteinExistence type="predicted"/>
<reference evidence="3 4" key="1">
    <citation type="submission" date="2018-04" db="EMBL/GenBank/DDBJ databases">
        <title>The genome of golden apple snail Pomacea canaliculata provides insight into stress tolerance and invasive adaptation.</title>
        <authorList>
            <person name="Liu C."/>
            <person name="Liu B."/>
            <person name="Ren Y."/>
            <person name="Zhang Y."/>
            <person name="Wang H."/>
            <person name="Li S."/>
            <person name="Jiang F."/>
            <person name="Yin L."/>
            <person name="Zhang G."/>
            <person name="Qian W."/>
            <person name="Fan W."/>
        </authorList>
    </citation>
    <scope>NUCLEOTIDE SEQUENCE [LARGE SCALE GENOMIC DNA]</scope>
    <source>
        <strain evidence="3">SZHN2017</strain>
        <tissue evidence="3">Muscle</tissue>
    </source>
</reference>
<accession>A0A2T7P349</accession>
<gene>
    <name evidence="3" type="ORF">C0Q70_13028</name>
</gene>
<evidence type="ECO:0000256" key="1">
    <source>
        <dbReference type="SAM" id="MobiDB-lite"/>
    </source>
</evidence>
<dbReference type="CDD" id="cd00303">
    <property type="entry name" value="retropepsin_like"/>
    <property type="match status" value="1"/>
</dbReference>
<feature type="region of interest" description="Disordered" evidence="1">
    <location>
        <begin position="1"/>
        <end position="20"/>
    </location>
</feature>
<dbReference type="FunFam" id="1.10.340.70:FF:000001">
    <property type="entry name" value="Retrovirus-related Pol polyprotein from transposon gypsy-like Protein"/>
    <property type="match status" value="1"/>
</dbReference>
<protein>
    <recommendedName>
        <fullName evidence="2">Integrase zinc-binding domain-containing protein</fullName>
    </recommendedName>
</protein>
<organism evidence="3 4">
    <name type="scientific">Pomacea canaliculata</name>
    <name type="common">Golden apple snail</name>
    <dbReference type="NCBI Taxonomy" id="400727"/>
    <lineage>
        <taxon>Eukaryota</taxon>
        <taxon>Metazoa</taxon>
        <taxon>Spiralia</taxon>
        <taxon>Lophotrochozoa</taxon>
        <taxon>Mollusca</taxon>
        <taxon>Gastropoda</taxon>
        <taxon>Caenogastropoda</taxon>
        <taxon>Architaenioglossa</taxon>
        <taxon>Ampullarioidea</taxon>
        <taxon>Ampullariidae</taxon>
        <taxon>Pomacea</taxon>
    </lineage>
</organism>
<evidence type="ECO:0000313" key="4">
    <source>
        <dbReference type="Proteomes" id="UP000245119"/>
    </source>
</evidence>
<feature type="compositionally biased region" description="Acidic residues" evidence="1">
    <location>
        <begin position="1"/>
        <end position="12"/>
    </location>
</feature>
<dbReference type="Gene3D" id="1.10.340.70">
    <property type="match status" value="1"/>
</dbReference>
<dbReference type="PANTHER" id="PTHR46888">
    <property type="entry name" value="ZINC KNUCKLE DOMAINCONTAINING PROTEIN-RELATED"/>
    <property type="match status" value="1"/>
</dbReference>
<dbReference type="Proteomes" id="UP000245119">
    <property type="component" value="Linkage Group LG7"/>
</dbReference>
<evidence type="ECO:0000313" key="3">
    <source>
        <dbReference type="EMBL" id="PVD27852.1"/>
    </source>
</evidence>
<feature type="region of interest" description="Disordered" evidence="1">
    <location>
        <begin position="61"/>
        <end position="84"/>
    </location>
</feature>
<dbReference type="EMBL" id="PZQS01000007">
    <property type="protein sequence ID" value="PVD27852.1"/>
    <property type="molecule type" value="Genomic_DNA"/>
</dbReference>
<dbReference type="PANTHER" id="PTHR46888:SF1">
    <property type="entry name" value="RIBONUCLEASE H"/>
    <property type="match status" value="1"/>
</dbReference>
<feature type="domain" description="Integrase zinc-binding" evidence="2">
    <location>
        <begin position="341"/>
        <end position="379"/>
    </location>
</feature>
<dbReference type="AlphaFoldDB" id="A0A2T7P349"/>
<dbReference type="InterPro" id="IPR041588">
    <property type="entry name" value="Integrase_H2C2"/>
</dbReference>
<sequence length="449" mass="49447">MYDTEVVDEAAETAEPSQPTVDTGIATFVDEIIRDLRRAGQMIGLSGKALTTYIQEQLNAHQQQKLESERQKHESERQRHEAEMKKVEAALEAERQRHEAEMKKFKPSPHPQTPKFASIGIMVSTNTHDTQGKGGEIADEVAIGMSAAENLPPSIQTCQGSLGGTPVTVMLDSGCSTVGVRRSLLRREQFLSKVQLCRLFNGQTVRLPVALVNLDCPFFSGTVEACVIDNPVCDVILGRVDGSTFHCAQVAAAAHTRAQAPRQDKPFRPLLTTKTPQLDITPEKLAELQAADTSLSTLFDKLGGNSTRDRDPAAAFVLRDGLLYRRITGTKPQTVTWQVVVPKGLRESVLIAAHDSLFGGHMGANSTFKRITPFFFWPGPSQLLYDTWTGADNDDVTATTTSQYVSDLRDALRDMVRCAQDAVQATSKKNRDYKFRQAGVRSFQEALRS</sequence>
<dbReference type="OrthoDB" id="10051775at2759"/>
<evidence type="ECO:0000259" key="2">
    <source>
        <dbReference type="Pfam" id="PF17921"/>
    </source>
</evidence>
<keyword evidence="4" id="KW-1185">Reference proteome</keyword>
<name>A0A2T7P349_POMCA</name>
<comment type="caution">
    <text evidence="3">The sequence shown here is derived from an EMBL/GenBank/DDBJ whole genome shotgun (WGS) entry which is preliminary data.</text>
</comment>